<sequence length="126" mass="14508">MRHEYQKPIMGKEQKPVMGQQQMPGYPGANCGYPQVSPAQQKPTQTMPAQYSPVKQNTQFTGQDVVVPMVHPSHTTHVNQTNYKYMHSYPHTQSVVNQATHKHYCVDQQPMQHHCKPRPPCKPKWC</sequence>
<dbReference type="InterPro" id="IPR020108">
    <property type="entry name" value="Spore_coat_CotD"/>
</dbReference>
<feature type="region of interest" description="Disordered" evidence="1">
    <location>
        <begin position="1"/>
        <end position="49"/>
    </location>
</feature>
<dbReference type="EMBL" id="JAFBDZ010000004">
    <property type="protein sequence ID" value="MBM7587492.1"/>
    <property type="molecule type" value="Genomic_DNA"/>
</dbReference>
<keyword evidence="3" id="KW-1185">Reference proteome</keyword>
<reference evidence="2 3" key="1">
    <citation type="submission" date="2021-01" db="EMBL/GenBank/DDBJ databases">
        <title>Genomic Encyclopedia of Type Strains, Phase IV (KMG-IV): sequencing the most valuable type-strain genomes for metagenomic binning, comparative biology and taxonomic classification.</title>
        <authorList>
            <person name="Goeker M."/>
        </authorList>
    </citation>
    <scope>NUCLEOTIDE SEQUENCE [LARGE SCALE GENOMIC DNA]</scope>
    <source>
        <strain evidence="2 3">DSM 24834</strain>
    </source>
</reference>
<name>A0ABS2NHZ4_9BACI</name>
<dbReference type="RefSeq" id="WP_239587717.1">
    <property type="nucleotide sequence ID" value="NZ_JAFBDZ010000004.1"/>
</dbReference>
<dbReference type="Pfam" id="PF11122">
    <property type="entry name" value="Spore-coat_CotD"/>
    <property type="match status" value="1"/>
</dbReference>
<protein>
    <submittedName>
        <fullName evidence="2">Spore coat protein D</fullName>
    </submittedName>
</protein>
<organism evidence="2 3">
    <name type="scientific">Rossellomorea pakistanensis</name>
    <dbReference type="NCBI Taxonomy" id="992288"/>
    <lineage>
        <taxon>Bacteria</taxon>
        <taxon>Bacillati</taxon>
        <taxon>Bacillota</taxon>
        <taxon>Bacilli</taxon>
        <taxon>Bacillales</taxon>
        <taxon>Bacillaceae</taxon>
        <taxon>Rossellomorea</taxon>
    </lineage>
</organism>
<gene>
    <name evidence="2" type="ORF">JOC86_004065</name>
</gene>
<accession>A0ABS2NHZ4</accession>
<keyword evidence="2" id="KW-0167">Capsid protein</keyword>
<evidence type="ECO:0000313" key="2">
    <source>
        <dbReference type="EMBL" id="MBM7587492.1"/>
    </source>
</evidence>
<dbReference type="Proteomes" id="UP001646157">
    <property type="component" value="Unassembled WGS sequence"/>
</dbReference>
<evidence type="ECO:0000313" key="3">
    <source>
        <dbReference type="Proteomes" id="UP001646157"/>
    </source>
</evidence>
<feature type="compositionally biased region" description="Polar residues" evidence="1">
    <location>
        <begin position="37"/>
        <end position="49"/>
    </location>
</feature>
<proteinExistence type="predicted"/>
<comment type="caution">
    <text evidence="2">The sequence shown here is derived from an EMBL/GenBank/DDBJ whole genome shotgun (WGS) entry which is preliminary data.</text>
</comment>
<evidence type="ECO:0000256" key="1">
    <source>
        <dbReference type="SAM" id="MobiDB-lite"/>
    </source>
</evidence>
<feature type="compositionally biased region" description="Basic and acidic residues" evidence="1">
    <location>
        <begin position="1"/>
        <end position="15"/>
    </location>
</feature>
<keyword evidence="2" id="KW-0946">Virion</keyword>